<feature type="chain" id="PRO_5039006726" description="Lipoprotein" evidence="1">
    <location>
        <begin position="24"/>
        <end position="239"/>
    </location>
</feature>
<organism evidence="2 3">
    <name type="scientific">Nocardioides kongjuensis</name>
    <dbReference type="NCBI Taxonomy" id="349522"/>
    <lineage>
        <taxon>Bacteria</taxon>
        <taxon>Bacillati</taxon>
        <taxon>Actinomycetota</taxon>
        <taxon>Actinomycetes</taxon>
        <taxon>Propionibacteriales</taxon>
        <taxon>Nocardioidaceae</taxon>
        <taxon>Nocardioides</taxon>
    </lineage>
</organism>
<evidence type="ECO:0000313" key="2">
    <source>
        <dbReference type="EMBL" id="NYD28647.1"/>
    </source>
</evidence>
<dbReference type="Proteomes" id="UP000582231">
    <property type="component" value="Unassembled WGS sequence"/>
</dbReference>
<keyword evidence="3" id="KW-1185">Reference proteome</keyword>
<reference evidence="2 3" key="1">
    <citation type="submission" date="2020-07" db="EMBL/GenBank/DDBJ databases">
        <title>Sequencing the genomes of 1000 actinobacteria strains.</title>
        <authorList>
            <person name="Klenk H.-P."/>
        </authorList>
    </citation>
    <scope>NUCLEOTIDE SEQUENCE [LARGE SCALE GENOMIC DNA]</scope>
    <source>
        <strain evidence="2 3">DSM 19082</strain>
    </source>
</reference>
<evidence type="ECO:0000256" key="1">
    <source>
        <dbReference type="SAM" id="SignalP"/>
    </source>
</evidence>
<evidence type="ECO:0008006" key="4">
    <source>
        <dbReference type="Google" id="ProtNLM"/>
    </source>
</evidence>
<dbReference type="AlphaFoldDB" id="A0A852R6X3"/>
<dbReference type="EMBL" id="JACCBF010000001">
    <property type="protein sequence ID" value="NYD28647.1"/>
    <property type="molecule type" value="Genomic_DNA"/>
</dbReference>
<name>A0A852R6X3_9ACTN</name>
<gene>
    <name evidence="2" type="ORF">BJ958_000193</name>
</gene>
<dbReference type="PROSITE" id="PS51257">
    <property type="entry name" value="PROKAR_LIPOPROTEIN"/>
    <property type="match status" value="1"/>
</dbReference>
<evidence type="ECO:0000313" key="3">
    <source>
        <dbReference type="Proteomes" id="UP000582231"/>
    </source>
</evidence>
<proteinExistence type="predicted"/>
<sequence>MSSRTITARVAVAAALLPLVAGCSDDEGTKASGSEPTPSATAQESLLPNGARLLPAPGEDSSLVAGRYHVPLDETLAFEIDLPAGSEGDSGGLYLMTPDFVLKSEVATDRYGVASDPCVGDGITPVGPRVADLVKAIRHQPGLKVSRPRPETLGGATGTYLRVRIDPAFDVSSCRDHQVNLPGIHGTNNNVTPAYVGEWWILDTGGRRVVLQGMCDPCEADASDRVREVVDTITFTAAP</sequence>
<protein>
    <recommendedName>
        <fullName evidence="4">Lipoprotein</fullName>
    </recommendedName>
</protein>
<accession>A0A852R6X3</accession>
<keyword evidence="1" id="KW-0732">Signal</keyword>
<dbReference type="RefSeq" id="WP_179724735.1">
    <property type="nucleotide sequence ID" value="NZ_BAABEF010000001.1"/>
</dbReference>
<comment type="caution">
    <text evidence="2">The sequence shown here is derived from an EMBL/GenBank/DDBJ whole genome shotgun (WGS) entry which is preliminary data.</text>
</comment>
<feature type="signal peptide" evidence="1">
    <location>
        <begin position="1"/>
        <end position="23"/>
    </location>
</feature>